<proteinExistence type="predicted"/>
<evidence type="ECO:0000256" key="1">
    <source>
        <dbReference type="SAM" id="SignalP"/>
    </source>
</evidence>
<dbReference type="RefSeq" id="WP_092791561.1">
    <property type="nucleotide sequence ID" value="NZ_FOPC01000007.1"/>
</dbReference>
<evidence type="ECO:0000313" key="2">
    <source>
        <dbReference type="EMBL" id="SFG72846.1"/>
    </source>
</evidence>
<dbReference type="OrthoDB" id="1122114at2"/>
<protein>
    <submittedName>
        <fullName evidence="2">Outer membrane protein beta-barrel domain-containing protein</fullName>
    </submittedName>
</protein>
<organism evidence="2 3">
    <name type="scientific">Algoriphagus hitonicola</name>
    <dbReference type="NCBI Taxonomy" id="435880"/>
    <lineage>
        <taxon>Bacteria</taxon>
        <taxon>Pseudomonadati</taxon>
        <taxon>Bacteroidota</taxon>
        <taxon>Cytophagia</taxon>
        <taxon>Cytophagales</taxon>
        <taxon>Cyclobacteriaceae</taxon>
        <taxon>Algoriphagus</taxon>
    </lineage>
</organism>
<feature type="chain" id="PRO_5011566624" evidence="1">
    <location>
        <begin position="22"/>
        <end position="160"/>
    </location>
</feature>
<dbReference type="EMBL" id="FOPC01000007">
    <property type="protein sequence ID" value="SFG72846.1"/>
    <property type="molecule type" value="Genomic_DNA"/>
</dbReference>
<keyword evidence="1" id="KW-0732">Signal</keyword>
<dbReference type="AlphaFoldDB" id="A0A1I2UDC9"/>
<dbReference type="Proteomes" id="UP000199642">
    <property type="component" value="Unassembled WGS sequence"/>
</dbReference>
<sequence>MKKALVICLFLIVCSAGEMMAQTQDQGNVRAHAFGNYGLRWKNFGTGVGLEYFFVDQFAIKPSYTRIFPRVGNASNFSMDLRYYVSDGPSQMYFMAGYSQNWETPNTVGGPGVTRSFKGANVGVGAYIRLVDWVGLSTEFRVQSQTPREAGFRFGLAFPL</sequence>
<reference evidence="3" key="1">
    <citation type="submission" date="2016-10" db="EMBL/GenBank/DDBJ databases">
        <authorList>
            <person name="Varghese N."/>
            <person name="Submissions S."/>
        </authorList>
    </citation>
    <scope>NUCLEOTIDE SEQUENCE [LARGE SCALE GENOMIC DNA]</scope>
    <source>
        <strain evidence="3">DSM 19315</strain>
    </source>
</reference>
<name>A0A1I2UDC9_9BACT</name>
<feature type="signal peptide" evidence="1">
    <location>
        <begin position="1"/>
        <end position="21"/>
    </location>
</feature>
<gene>
    <name evidence="2" type="ORF">SAMN04487988_10779</name>
</gene>
<evidence type="ECO:0000313" key="3">
    <source>
        <dbReference type="Proteomes" id="UP000199642"/>
    </source>
</evidence>
<accession>A0A1I2UDC9</accession>
<dbReference type="STRING" id="435880.SAMN04487988_10779"/>
<dbReference type="Gene3D" id="2.40.160.20">
    <property type="match status" value="1"/>
</dbReference>
<keyword evidence="3" id="KW-1185">Reference proteome</keyword>